<feature type="transmembrane region" description="Helical" evidence="8">
    <location>
        <begin position="383"/>
        <end position="402"/>
    </location>
</feature>
<feature type="transmembrane region" description="Helical" evidence="8">
    <location>
        <begin position="56"/>
        <end position="80"/>
    </location>
</feature>
<feature type="domain" description="Major facilitator superfamily (MFS) profile" evidence="9">
    <location>
        <begin position="58"/>
        <end position="541"/>
    </location>
</feature>
<dbReference type="Proteomes" id="UP000654370">
    <property type="component" value="Unassembled WGS sequence"/>
</dbReference>
<evidence type="ECO:0000256" key="4">
    <source>
        <dbReference type="ARBA" id="ARBA00022692"/>
    </source>
</evidence>
<keyword evidence="6 8" id="KW-0472">Membrane</keyword>
<evidence type="ECO:0000313" key="11">
    <source>
        <dbReference type="Proteomes" id="UP000654370"/>
    </source>
</evidence>
<evidence type="ECO:0000256" key="5">
    <source>
        <dbReference type="ARBA" id="ARBA00022989"/>
    </source>
</evidence>
<keyword evidence="4 8" id="KW-0812">Transmembrane</keyword>
<feature type="transmembrane region" description="Helical" evidence="8">
    <location>
        <begin position="517"/>
        <end position="536"/>
    </location>
</feature>
<dbReference type="EMBL" id="JAEPQZ010000013">
    <property type="protein sequence ID" value="KAG2174319.1"/>
    <property type="molecule type" value="Genomic_DNA"/>
</dbReference>
<dbReference type="FunFam" id="1.20.1720.10:FF:000013">
    <property type="entry name" value="Related to multidrug resistance proteins"/>
    <property type="match status" value="1"/>
</dbReference>
<dbReference type="Gene3D" id="1.20.1250.20">
    <property type="entry name" value="MFS general substrate transporter like domains"/>
    <property type="match status" value="1"/>
</dbReference>
<sequence length="605" mass="65336">MATDPDHISQNSSETAIEEKQDKFQQAKDTETVKDDTIQSTTVDPVEQKKIARRRVWTFVGLQLTLFLAALDGTIVSTAMPTIGSEFNEMSIVSWVATAYILTFDAFQPLFSKFSDICGRKNVLLFGTAVFLFGSILSGAAKNIIMLIVSRAISGIGGSAILAMVFVIISELVPLEQRGKYQGIVNAVFAVSSVFGPLIGGSFTDHVTWRWNFYINLPIGAVAMAIIFFFCHSPAPEGTVKEKLKRVDYLGTLLVLSFATLFLLAMNFGGQTFPWKSPAVIVPLVLTAVLIAILCVVESRYAKEPIMPPRIFKNRSIIAIMTTNFWFGCAFFSIVYYQPVYMQVVRGDSATESGIRLIPMQLIICVGSTTVGWLISRFGQWRPFLQFGMIVLTTAVGLMALLDDQCSWSLVYGITCLAGVAVGSLYGSALIGLQASAEARDIAVVTGLCNFARILGGALGVAICSAILNSSLAASLPAHMPQEYATGVIDSSLYVRNGLPPQYKEAAIECYVIGLKLLWNVITGLTGIGLISCIFIKHSSLRKDKHIVKVIDTDATAVDASATDATEKQSADNTANTDNVAIDVPDANTTSNEPQAASKPTTTQV</sequence>
<comment type="similarity">
    <text evidence="2">Belongs to the major facilitator superfamily.</text>
</comment>
<dbReference type="PANTHER" id="PTHR23501:SF102">
    <property type="entry name" value="DRUG TRANSPORTER, PUTATIVE (AFU_ORTHOLOGUE AFUA_3G08530)-RELATED"/>
    <property type="match status" value="1"/>
</dbReference>
<dbReference type="InterPro" id="IPR011701">
    <property type="entry name" value="MFS"/>
</dbReference>
<accession>A0A8H7PIR9</accession>
<dbReference type="GO" id="GO:0012505">
    <property type="term" value="C:endomembrane system"/>
    <property type="evidence" value="ECO:0007669"/>
    <property type="project" value="UniProtKB-SubCell"/>
</dbReference>
<feature type="transmembrane region" description="Helical" evidence="8">
    <location>
        <begin position="181"/>
        <end position="201"/>
    </location>
</feature>
<dbReference type="AlphaFoldDB" id="A0A8H7PIR9"/>
<keyword evidence="11" id="KW-1185">Reference proteome</keyword>
<reference evidence="10" key="1">
    <citation type="submission" date="2020-12" db="EMBL/GenBank/DDBJ databases">
        <title>Metabolic potential, ecology and presence of endohyphal bacteria is reflected in genomic diversity of Mucoromycotina.</title>
        <authorList>
            <person name="Muszewska A."/>
            <person name="Okrasinska A."/>
            <person name="Steczkiewicz K."/>
            <person name="Drgas O."/>
            <person name="Orlowska M."/>
            <person name="Perlinska-Lenart U."/>
            <person name="Aleksandrzak-Piekarczyk T."/>
            <person name="Szatraj K."/>
            <person name="Zielenkiewicz U."/>
            <person name="Pilsyk S."/>
            <person name="Malc E."/>
            <person name="Mieczkowski P."/>
            <person name="Kruszewska J.S."/>
            <person name="Biernat P."/>
            <person name="Pawlowska J."/>
        </authorList>
    </citation>
    <scope>NUCLEOTIDE SEQUENCE</scope>
    <source>
        <strain evidence="10">WA0000067209</strain>
    </source>
</reference>
<feature type="transmembrane region" description="Helical" evidence="8">
    <location>
        <begin position="357"/>
        <end position="376"/>
    </location>
</feature>
<organism evidence="10 11">
    <name type="scientific">Mortierella isabellina</name>
    <name type="common">Filamentous fungus</name>
    <name type="synonym">Umbelopsis isabellina</name>
    <dbReference type="NCBI Taxonomy" id="91625"/>
    <lineage>
        <taxon>Eukaryota</taxon>
        <taxon>Fungi</taxon>
        <taxon>Fungi incertae sedis</taxon>
        <taxon>Mucoromycota</taxon>
        <taxon>Mucoromycotina</taxon>
        <taxon>Umbelopsidomycetes</taxon>
        <taxon>Umbelopsidales</taxon>
        <taxon>Umbelopsidaceae</taxon>
        <taxon>Umbelopsis</taxon>
    </lineage>
</organism>
<evidence type="ECO:0000256" key="3">
    <source>
        <dbReference type="ARBA" id="ARBA00022448"/>
    </source>
</evidence>
<dbReference type="GO" id="GO:0005886">
    <property type="term" value="C:plasma membrane"/>
    <property type="evidence" value="ECO:0007669"/>
    <property type="project" value="TreeGrafter"/>
</dbReference>
<comment type="caution">
    <text evidence="10">The sequence shown here is derived from an EMBL/GenBank/DDBJ whole genome shotgun (WGS) entry which is preliminary data.</text>
</comment>
<feature type="transmembrane region" description="Helical" evidence="8">
    <location>
        <begin position="280"/>
        <end position="297"/>
    </location>
</feature>
<dbReference type="Pfam" id="PF07690">
    <property type="entry name" value="MFS_1"/>
    <property type="match status" value="1"/>
</dbReference>
<evidence type="ECO:0000256" key="1">
    <source>
        <dbReference type="ARBA" id="ARBA00004127"/>
    </source>
</evidence>
<evidence type="ECO:0000256" key="6">
    <source>
        <dbReference type="ARBA" id="ARBA00023136"/>
    </source>
</evidence>
<feature type="transmembrane region" description="Helical" evidence="8">
    <location>
        <begin position="92"/>
        <end position="111"/>
    </location>
</feature>
<evidence type="ECO:0000259" key="9">
    <source>
        <dbReference type="PROSITE" id="PS50850"/>
    </source>
</evidence>
<feature type="transmembrane region" description="Helical" evidence="8">
    <location>
        <begin position="408"/>
        <end position="431"/>
    </location>
</feature>
<evidence type="ECO:0000313" key="10">
    <source>
        <dbReference type="EMBL" id="KAG2174319.1"/>
    </source>
</evidence>
<dbReference type="CDD" id="cd17502">
    <property type="entry name" value="MFS_Azr1_MDR_like"/>
    <property type="match status" value="1"/>
</dbReference>
<gene>
    <name evidence="10" type="ORF">INT43_004342</name>
</gene>
<evidence type="ECO:0000256" key="7">
    <source>
        <dbReference type="SAM" id="MobiDB-lite"/>
    </source>
</evidence>
<dbReference type="InterPro" id="IPR036259">
    <property type="entry name" value="MFS_trans_sf"/>
</dbReference>
<keyword evidence="3" id="KW-0813">Transport</keyword>
<name>A0A8H7PIR9_MORIS</name>
<dbReference type="GO" id="GO:0022857">
    <property type="term" value="F:transmembrane transporter activity"/>
    <property type="evidence" value="ECO:0007669"/>
    <property type="project" value="InterPro"/>
</dbReference>
<evidence type="ECO:0000256" key="8">
    <source>
        <dbReference type="SAM" id="Phobius"/>
    </source>
</evidence>
<dbReference type="SUPFAM" id="SSF103473">
    <property type="entry name" value="MFS general substrate transporter"/>
    <property type="match status" value="1"/>
</dbReference>
<feature type="transmembrane region" description="Helical" evidence="8">
    <location>
        <begin position="443"/>
        <end position="468"/>
    </location>
</feature>
<dbReference type="OrthoDB" id="10021397at2759"/>
<feature type="transmembrane region" description="Helical" evidence="8">
    <location>
        <begin position="123"/>
        <end position="141"/>
    </location>
</feature>
<comment type="subcellular location">
    <subcellularLocation>
        <location evidence="1">Endomembrane system</location>
        <topology evidence="1">Multi-pass membrane protein</topology>
    </subcellularLocation>
</comment>
<feature type="compositionally biased region" description="Basic and acidic residues" evidence="7">
    <location>
        <begin position="17"/>
        <end position="32"/>
    </location>
</feature>
<evidence type="ECO:0000256" key="2">
    <source>
        <dbReference type="ARBA" id="ARBA00008335"/>
    </source>
</evidence>
<feature type="transmembrane region" description="Helical" evidence="8">
    <location>
        <begin position="213"/>
        <end position="235"/>
    </location>
</feature>
<dbReference type="PRINTS" id="PR01036">
    <property type="entry name" value="TCRTETB"/>
</dbReference>
<dbReference type="InterPro" id="IPR020846">
    <property type="entry name" value="MFS_dom"/>
</dbReference>
<feature type="region of interest" description="Disordered" evidence="7">
    <location>
        <begin position="561"/>
        <end position="605"/>
    </location>
</feature>
<dbReference type="Gene3D" id="1.20.1720.10">
    <property type="entry name" value="Multidrug resistance protein D"/>
    <property type="match status" value="1"/>
</dbReference>
<feature type="transmembrane region" description="Helical" evidence="8">
    <location>
        <begin position="317"/>
        <end position="337"/>
    </location>
</feature>
<feature type="transmembrane region" description="Helical" evidence="8">
    <location>
        <begin position="147"/>
        <end position="169"/>
    </location>
</feature>
<dbReference type="PANTHER" id="PTHR23501">
    <property type="entry name" value="MAJOR FACILITATOR SUPERFAMILY"/>
    <property type="match status" value="1"/>
</dbReference>
<dbReference type="PROSITE" id="PS50850">
    <property type="entry name" value="MFS"/>
    <property type="match status" value="1"/>
</dbReference>
<feature type="region of interest" description="Disordered" evidence="7">
    <location>
        <begin position="1"/>
        <end position="32"/>
    </location>
</feature>
<proteinExistence type="inferred from homology"/>
<feature type="compositionally biased region" description="Polar residues" evidence="7">
    <location>
        <begin position="587"/>
        <end position="605"/>
    </location>
</feature>
<keyword evidence="5 8" id="KW-1133">Transmembrane helix</keyword>
<protein>
    <recommendedName>
        <fullName evidence="9">Major facilitator superfamily (MFS) profile domain-containing protein</fullName>
    </recommendedName>
</protein>
<feature type="transmembrane region" description="Helical" evidence="8">
    <location>
        <begin position="247"/>
        <end position="268"/>
    </location>
</feature>